<dbReference type="Pfam" id="PF01547">
    <property type="entry name" value="SBP_bac_1"/>
    <property type="match status" value="1"/>
</dbReference>
<dbReference type="Gene3D" id="3.40.190.10">
    <property type="entry name" value="Periplasmic binding protein-like II"/>
    <property type="match status" value="2"/>
</dbReference>
<evidence type="ECO:0000256" key="4">
    <source>
        <dbReference type="SAM" id="SignalP"/>
    </source>
</evidence>
<dbReference type="AlphaFoldDB" id="A0A7X0RX35"/>
<name>A0A7X0RX35_9BACL</name>
<reference evidence="5 6" key="1">
    <citation type="submission" date="2020-08" db="EMBL/GenBank/DDBJ databases">
        <title>Cohnella phylogeny.</title>
        <authorList>
            <person name="Dunlap C."/>
        </authorList>
    </citation>
    <scope>NUCLEOTIDE SEQUENCE [LARGE SCALE GENOMIC DNA]</scope>
    <source>
        <strain evidence="5 6">DSM 28246</strain>
    </source>
</reference>
<dbReference type="InterPro" id="IPR006059">
    <property type="entry name" value="SBP"/>
</dbReference>
<evidence type="ECO:0000256" key="3">
    <source>
        <dbReference type="ARBA" id="ARBA00022729"/>
    </source>
</evidence>
<dbReference type="Proteomes" id="UP000547209">
    <property type="component" value="Unassembled WGS sequence"/>
</dbReference>
<accession>A0A7X0RX35</accession>
<evidence type="ECO:0000313" key="5">
    <source>
        <dbReference type="EMBL" id="MBB6675185.1"/>
    </source>
</evidence>
<evidence type="ECO:0000256" key="2">
    <source>
        <dbReference type="ARBA" id="ARBA00022448"/>
    </source>
</evidence>
<sequence>MKKFNRALVLMMTLALVIVAAACGNSNNENASGGSASASSANAKEVKITFLNSKGADIQAKLEAAAATFKKANPNIAISIISTGDGQSPVEMASTLYASGTAPALIMLDAGDISKFQDKAADLSNEKWVADMAQPNQIAGKTLAFPFSIEGYGLIYNKAVVDKAVGGTFDPAAINTTSSLEELFNKIQATGVNPLLIGSMDWSLGNHFLALAYAAQPDGDVVNYLNGLKAGTEKIADNTAFQGLMNTFDVMKKYNAGKKDPLAVTYEKSAAAVAKGEAAMTFNGNWMYLELQKSNPTGEFGFIPVPVGNQAGDKANSAIAIGATKQVIVDKTQNSEAQQAAAKKFLEWIVYDAEGQDFLVNQVGVIPAFKNITLQPKDSLAVSIKAYNDAGKSIAFAGNYVPGDHWKVLGASMQKYLAGKSDVAELASDIQNYWKTAK</sequence>
<keyword evidence="6" id="KW-1185">Reference proteome</keyword>
<dbReference type="EMBL" id="JACJVP010000065">
    <property type="protein sequence ID" value="MBB6675185.1"/>
    <property type="molecule type" value="Genomic_DNA"/>
</dbReference>
<feature type="chain" id="PRO_5039291107" evidence="4">
    <location>
        <begin position="23"/>
        <end position="438"/>
    </location>
</feature>
<comment type="similarity">
    <text evidence="1">Belongs to the bacterial solute-binding protein 1 family.</text>
</comment>
<keyword evidence="3 4" id="KW-0732">Signal</keyword>
<dbReference type="SUPFAM" id="SSF53850">
    <property type="entry name" value="Periplasmic binding protein-like II"/>
    <property type="match status" value="1"/>
</dbReference>
<evidence type="ECO:0000313" key="6">
    <source>
        <dbReference type="Proteomes" id="UP000547209"/>
    </source>
</evidence>
<dbReference type="InterPro" id="IPR006061">
    <property type="entry name" value="SBP_1_CS"/>
</dbReference>
<dbReference type="PROSITE" id="PS51257">
    <property type="entry name" value="PROKAR_LIPOPROTEIN"/>
    <property type="match status" value="1"/>
</dbReference>
<dbReference type="InterPro" id="IPR050490">
    <property type="entry name" value="Bact_solute-bd_prot1"/>
</dbReference>
<keyword evidence="2" id="KW-0813">Transport</keyword>
<comment type="caution">
    <text evidence="5">The sequence shown here is derived from an EMBL/GenBank/DDBJ whole genome shotgun (WGS) entry which is preliminary data.</text>
</comment>
<evidence type="ECO:0000256" key="1">
    <source>
        <dbReference type="ARBA" id="ARBA00008520"/>
    </source>
</evidence>
<organism evidence="5 6">
    <name type="scientific">Cohnella nanjingensis</name>
    <dbReference type="NCBI Taxonomy" id="1387779"/>
    <lineage>
        <taxon>Bacteria</taxon>
        <taxon>Bacillati</taxon>
        <taxon>Bacillota</taxon>
        <taxon>Bacilli</taxon>
        <taxon>Bacillales</taxon>
        <taxon>Paenibacillaceae</taxon>
        <taxon>Cohnella</taxon>
    </lineage>
</organism>
<protein>
    <submittedName>
        <fullName evidence="5">Carbohydrate ABC transporter substrate-binding protein</fullName>
    </submittedName>
</protein>
<dbReference type="GO" id="GO:0055085">
    <property type="term" value="P:transmembrane transport"/>
    <property type="evidence" value="ECO:0007669"/>
    <property type="project" value="InterPro"/>
</dbReference>
<gene>
    <name evidence="5" type="ORF">H7C19_31455</name>
</gene>
<dbReference type="PANTHER" id="PTHR43649:SF34">
    <property type="entry name" value="ABC TRANSPORTER PERIPLASMIC-BINDING PROTEIN YCJN-RELATED"/>
    <property type="match status" value="1"/>
</dbReference>
<dbReference type="PANTHER" id="PTHR43649">
    <property type="entry name" value="ARABINOSE-BINDING PROTEIN-RELATED"/>
    <property type="match status" value="1"/>
</dbReference>
<proteinExistence type="inferred from homology"/>
<dbReference type="PROSITE" id="PS01037">
    <property type="entry name" value="SBP_BACTERIAL_1"/>
    <property type="match status" value="1"/>
</dbReference>
<feature type="signal peptide" evidence="4">
    <location>
        <begin position="1"/>
        <end position="22"/>
    </location>
</feature>